<evidence type="ECO:0000256" key="4">
    <source>
        <dbReference type="ARBA" id="ARBA00022833"/>
    </source>
</evidence>
<comment type="similarity">
    <text evidence="1">Belongs to the alpha-carbonic anhydrase family.</text>
</comment>
<dbReference type="PROSITE" id="PS51144">
    <property type="entry name" value="ALPHA_CA_2"/>
    <property type="match status" value="1"/>
</dbReference>
<proteinExistence type="inferred from homology"/>
<dbReference type="InterPro" id="IPR001148">
    <property type="entry name" value="CA_dom"/>
</dbReference>
<comment type="catalytic activity">
    <reaction evidence="6">
        <text>hydrogencarbonate + H(+) = CO2 + H2O</text>
        <dbReference type="Rhea" id="RHEA:10748"/>
        <dbReference type="ChEBI" id="CHEBI:15377"/>
        <dbReference type="ChEBI" id="CHEBI:15378"/>
        <dbReference type="ChEBI" id="CHEBI:16526"/>
        <dbReference type="ChEBI" id="CHEBI:17544"/>
        <dbReference type="EC" id="4.2.1.1"/>
    </reaction>
</comment>
<protein>
    <recommendedName>
        <fullName evidence="2">carbonic anhydrase</fullName>
        <ecNumber evidence="2">4.2.1.1</ecNumber>
    </recommendedName>
</protein>
<evidence type="ECO:0000313" key="10">
    <source>
        <dbReference type="Proteomes" id="UP000440578"/>
    </source>
</evidence>
<sequence>MLPWWIVLSLLRTQSNDAPVDTWDYSDTEAWGHRYPLCSGPLQSPIALRKDEASTAAPPRVVATAAAVEWEVEVRNTGRTIVMNMTYDPRSRETPRQAPIQLVSQQEPLFGTFDLGEVHFHFGNVSGNPGSVHAIGDRFFDAEVHFVFFDNSFESNDLAARVPGGCVVIAIPLNREGRYQRRQLPFPTLGLERRIEAVSARGDYFTYDVNLTNMREMLSVALRRVYMYSGSLTTPPCNPVVIWFVTAIETSVNAVFLDRLITGVYRDRDRRVLMGNNWRPLREKGNRTVYTVQSN</sequence>
<evidence type="ECO:0000256" key="6">
    <source>
        <dbReference type="ARBA" id="ARBA00048348"/>
    </source>
</evidence>
<dbReference type="Gene3D" id="3.10.200.10">
    <property type="entry name" value="Alpha carbonic anhydrase"/>
    <property type="match status" value="1"/>
</dbReference>
<keyword evidence="10" id="KW-1185">Reference proteome</keyword>
<feature type="chain" id="PRO_5025689010" description="carbonic anhydrase" evidence="7">
    <location>
        <begin position="18"/>
        <end position="295"/>
    </location>
</feature>
<keyword evidence="4" id="KW-0862">Zinc</keyword>
<evidence type="ECO:0000256" key="1">
    <source>
        <dbReference type="ARBA" id="ARBA00010718"/>
    </source>
</evidence>
<organism evidence="9 10">
    <name type="scientific">Amphibalanus amphitrite</name>
    <name type="common">Striped barnacle</name>
    <name type="synonym">Balanus amphitrite</name>
    <dbReference type="NCBI Taxonomy" id="1232801"/>
    <lineage>
        <taxon>Eukaryota</taxon>
        <taxon>Metazoa</taxon>
        <taxon>Ecdysozoa</taxon>
        <taxon>Arthropoda</taxon>
        <taxon>Crustacea</taxon>
        <taxon>Multicrustacea</taxon>
        <taxon>Cirripedia</taxon>
        <taxon>Thoracica</taxon>
        <taxon>Thoracicalcarea</taxon>
        <taxon>Balanomorpha</taxon>
        <taxon>Balanoidea</taxon>
        <taxon>Balanidae</taxon>
        <taxon>Amphibalaninae</taxon>
        <taxon>Amphibalanus</taxon>
    </lineage>
</organism>
<dbReference type="PANTHER" id="PTHR18952">
    <property type="entry name" value="CARBONIC ANHYDRASE"/>
    <property type="match status" value="1"/>
</dbReference>
<evidence type="ECO:0000256" key="5">
    <source>
        <dbReference type="ARBA" id="ARBA00023239"/>
    </source>
</evidence>
<dbReference type="InterPro" id="IPR036398">
    <property type="entry name" value="CA_dom_sf"/>
</dbReference>
<dbReference type="EC" id="4.2.1.1" evidence="2"/>
<evidence type="ECO:0000256" key="7">
    <source>
        <dbReference type="SAM" id="SignalP"/>
    </source>
</evidence>
<accession>A0A6A4VSR4</accession>
<dbReference type="PANTHER" id="PTHR18952:SF265">
    <property type="entry name" value="CARBONIC ANHYDRASE"/>
    <property type="match status" value="1"/>
</dbReference>
<dbReference type="GO" id="GO:0004089">
    <property type="term" value="F:carbonate dehydratase activity"/>
    <property type="evidence" value="ECO:0007669"/>
    <property type="project" value="UniProtKB-EC"/>
</dbReference>
<feature type="domain" description="Alpha-carbonic anhydrase" evidence="8">
    <location>
        <begin position="21"/>
        <end position="293"/>
    </location>
</feature>
<evidence type="ECO:0000256" key="3">
    <source>
        <dbReference type="ARBA" id="ARBA00022723"/>
    </source>
</evidence>
<dbReference type="CDD" id="cd00326">
    <property type="entry name" value="alpha_CA"/>
    <property type="match status" value="1"/>
</dbReference>
<dbReference type="GO" id="GO:0008270">
    <property type="term" value="F:zinc ion binding"/>
    <property type="evidence" value="ECO:0007669"/>
    <property type="project" value="InterPro"/>
</dbReference>
<evidence type="ECO:0000259" key="8">
    <source>
        <dbReference type="PROSITE" id="PS51144"/>
    </source>
</evidence>
<dbReference type="Pfam" id="PF00194">
    <property type="entry name" value="Carb_anhydrase"/>
    <property type="match status" value="1"/>
</dbReference>
<dbReference type="OrthoDB" id="429145at2759"/>
<keyword evidence="3" id="KW-0479">Metal-binding</keyword>
<keyword evidence="5" id="KW-0456">Lyase</keyword>
<feature type="signal peptide" evidence="7">
    <location>
        <begin position="1"/>
        <end position="17"/>
    </location>
</feature>
<dbReference type="AlphaFoldDB" id="A0A6A4VSR4"/>
<reference evidence="9 10" key="1">
    <citation type="submission" date="2019-07" db="EMBL/GenBank/DDBJ databases">
        <title>Draft genome assembly of a fouling barnacle, Amphibalanus amphitrite (Darwin, 1854): The first reference genome for Thecostraca.</title>
        <authorList>
            <person name="Kim W."/>
        </authorList>
    </citation>
    <scope>NUCLEOTIDE SEQUENCE [LARGE SCALE GENOMIC DNA]</scope>
    <source>
        <strain evidence="9">SNU_AA5</strain>
        <tissue evidence="9">Soma without cirri and trophi</tissue>
    </source>
</reference>
<dbReference type="SUPFAM" id="SSF51069">
    <property type="entry name" value="Carbonic anhydrase"/>
    <property type="match status" value="1"/>
</dbReference>
<evidence type="ECO:0000313" key="9">
    <source>
        <dbReference type="EMBL" id="KAF0292351.1"/>
    </source>
</evidence>
<name>A0A6A4VSR4_AMPAM</name>
<dbReference type="InterPro" id="IPR023561">
    <property type="entry name" value="Carbonic_anhydrase_a-class"/>
</dbReference>
<dbReference type="Proteomes" id="UP000440578">
    <property type="component" value="Unassembled WGS sequence"/>
</dbReference>
<comment type="caution">
    <text evidence="9">The sequence shown here is derived from an EMBL/GenBank/DDBJ whole genome shotgun (WGS) entry which is preliminary data.</text>
</comment>
<dbReference type="SMART" id="SM01057">
    <property type="entry name" value="Carb_anhydrase"/>
    <property type="match status" value="1"/>
</dbReference>
<evidence type="ECO:0000256" key="2">
    <source>
        <dbReference type="ARBA" id="ARBA00012925"/>
    </source>
</evidence>
<keyword evidence="7" id="KW-0732">Signal</keyword>
<dbReference type="EMBL" id="VIIS01001821">
    <property type="protein sequence ID" value="KAF0292351.1"/>
    <property type="molecule type" value="Genomic_DNA"/>
</dbReference>
<gene>
    <name evidence="9" type="primary">Ca9_0</name>
    <name evidence="9" type="ORF">FJT64_009653</name>
</gene>